<protein>
    <recommendedName>
        <fullName evidence="2">Glycosyltransferase</fullName>
        <ecNumber evidence="2">2.4.2.-</ecNumber>
    </recommendedName>
</protein>
<dbReference type="OrthoDB" id="540503at2759"/>
<reference evidence="4" key="1">
    <citation type="submission" date="2022-04" db="EMBL/GenBank/DDBJ databases">
        <title>Carnegiea gigantea Genome sequencing and assembly v2.</title>
        <authorList>
            <person name="Copetti D."/>
            <person name="Sanderson M.J."/>
            <person name="Burquez A."/>
            <person name="Wojciechowski M.F."/>
        </authorList>
    </citation>
    <scope>NUCLEOTIDE SEQUENCE</scope>
    <source>
        <strain evidence="4">SGP5-SGP5p</strain>
        <tissue evidence="4">Aerial part</tissue>
    </source>
</reference>
<dbReference type="EC" id="2.4.2.-" evidence="2"/>
<dbReference type="SUPFAM" id="SSF53448">
    <property type="entry name" value="Nucleotide-diphospho-sugar transferases"/>
    <property type="match status" value="1"/>
</dbReference>
<feature type="domain" description="Nucleotide-diphospho-sugar transferase" evidence="3">
    <location>
        <begin position="113"/>
        <end position="316"/>
    </location>
</feature>
<evidence type="ECO:0000313" key="4">
    <source>
        <dbReference type="EMBL" id="KAJ8450059.1"/>
    </source>
</evidence>
<gene>
    <name evidence="4" type="ORF">Cgig2_033253</name>
</gene>
<name>A0A9Q1QQ50_9CARY</name>
<dbReference type="GO" id="GO:0071555">
    <property type="term" value="P:cell wall organization"/>
    <property type="evidence" value="ECO:0007669"/>
    <property type="project" value="UniProtKB-KW"/>
</dbReference>
<dbReference type="InterPro" id="IPR044821">
    <property type="entry name" value="At1g28695/At4g15970-like"/>
</dbReference>
<keyword evidence="2" id="KW-0333">Golgi apparatus</keyword>
<keyword evidence="2" id="KW-0328">Glycosyltransferase</keyword>
<dbReference type="PANTHER" id="PTHR46038:SF12">
    <property type="entry name" value="OS03G0731800 PROTEIN"/>
    <property type="match status" value="1"/>
</dbReference>
<keyword evidence="2" id="KW-0961">Cell wall biogenesis/degradation</keyword>
<comment type="caution">
    <text evidence="4">The sequence shown here is derived from an EMBL/GenBank/DDBJ whole genome shotgun (WGS) entry which is preliminary data.</text>
</comment>
<dbReference type="GO" id="GO:0016757">
    <property type="term" value="F:glycosyltransferase activity"/>
    <property type="evidence" value="ECO:0007669"/>
    <property type="project" value="UniProtKB-KW"/>
</dbReference>
<evidence type="ECO:0000259" key="3">
    <source>
        <dbReference type="Pfam" id="PF03407"/>
    </source>
</evidence>
<evidence type="ECO:0000313" key="5">
    <source>
        <dbReference type="Proteomes" id="UP001153076"/>
    </source>
</evidence>
<dbReference type="Pfam" id="PF03407">
    <property type="entry name" value="Nucleotid_trans"/>
    <property type="match status" value="1"/>
</dbReference>
<keyword evidence="5" id="KW-1185">Reference proteome</keyword>
<keyword evidence="2" id="KW-0812">Transmembrane</keyword>
<dbReference type="InterPro" id="IPR005069">
    <property type="entry name" value="Nucl-diP-sugar_transferase"/>
</dbReference>
<dbReference type="GO" id="GO:0000139">
    <property type="term" value="C:Golgi membrane"/>
    <property type="evidence" value="ECO:0007669"/>
    <property type="project" value="UniProtKB-SubCell"/>
</dbReference>
<proteinExistence type="inferred from homology"/>
<keyword evidence="2" id="KW-0808">Transferase</keyword>
<evidence type="ECO:0000256" key="2">
    <source>
        <dbReference type="RuleBase" id="RU363055"/>
    </source>
</evidence>
<accession>A0A9Q1QQ50</accession>
<dbReference type="InterPro" id="IPR029044">
    <property type="entry name" value="Nucleotide-diphossugar_trans"/>
</dbReference>
<comment type="similarity">
    <text evidence="1 2">Belongs to the glycosyltransferase 77 family.</text>
</comment>
<dbReference type="Proteomes" id="UP001153076">
    <property type="component" value="Unassembled WGS sequence"/>
</dbReference>
<dbReference type="PANTHER" id="PTHR46038">
    <property type="entry name" value="EXPRESSED PROTEIN-RELATED"/>
    <property type="match status" value="1"/>
</dbReference>
<organism evidence="4 5">
    <name type="scientific">Carnegiea gigantea</name>
    <dbReference type="NCBI Taxonomy" id="171969"/>
    <lineage>
        <taxon>Eukaryota</taxon>
        <taxon>Viridiplantae</taxon>
        <taxon>Streptophyta</taxon>
        <taxon>Embryophyta</taxon>
        <taxon>Tracheophyta</taxon>
        <taxon>Spermatophyta</taxon>
        <taxon>Magnoliopsida</taxon>
        <taxon>eudicotyledons</taxon>
        <taxon>Gunneridae</taxon>
        <taxon>Pentapetalae</taxon>
        <taxon>Caryophyllales</taxon>
        <taxon>Cactineae</taxon>
        <taxon>Cactaceae</taxon>
        <taxon>Cactoideae</taxon>
        <taxon>Echinocereeae</taxon>
        <taxon>Carnegiea</taxon>
    </lineage>
</organism>
<dbReference type="AlphaFoldDB" id="A0A9Q1QQ50"/>
<evidence type="ECO:0000256" key="1">
    <source>
        <dbReference type="ARBA" id="ARBA00007033"/>
    </source>
</evidence>
<keyword evidence="2" id="KW-0735">Signal-anchor</keyword>
<dbReference type="EMBL" id="JAKOGI010000017">
    <property type="protein sequence ID" value="KAJ8450059.1"/>
    <property type="molecule type" value="Genomic_DNA"/>
</dbReference>
<comment type="subcellular location">
    <subcellularLocation>
        <location evidence="2">Golgi apparatus membrane</location>
        <topology evidence="2">Single-pass type II membrane protein</topology>
    </subcellularLocation>
</comment>
<sequence>MDSTPKNSYFSLKNMSLFFLMIVTGLFFLSLVTLNPSTAGFPSISRQCSHPNKTPMSMTSDDELGEALRRASMANKTVIIGIVNQAYVEGRVMPNMLDLFLEGFWAGEGTRELVNHLIIVAVDQTAYERCLFRGLHCYRLATDDANFMGEQVFMSNDFINMMWRRTFFLLQVLKKGYSFIFTDTDVIWLRNPFSILTRDEESQELDIQLSTDFYNGNSTSVSNSINTGFYFVKSNNKTIALFEKWYGYKDNSTGLKEQDVLQNMTWKGVLGDLGLRFRFLETRLFSGFCEESPDVHAVVTIHANCCRFISAKVTDLARVLRQWLRFRADPSNQTTPFQWPNHVQCLKSWD</sequence>